<dbReference type="STRING" id="6186.A0A183KWN6"/>
<keyword evidence="8" id="KW-1185">Reference proteome</keyword>
<dbReference type="CDD" id="cd11304">
    <property type="entry name" value="Cadherin_repeat"/>
    <property type="match status" value="1"/>
</dbReference>
<dbReference type="GO" id="GO:0005886">
    <property type="term" value="C:plasma membrane"/>
    <property type="evidence" value="ECO:0007669"/>
    <property type="project" value="TreeGrafter"/>
</dbReference>
<accession>A0A183KWN6</accession>
<evidence type="ECO:0000256" key="4">
    <source>
        <dbReference type="ARBA" id="ARBA00023180"/>
    </source>
</evidence>
<dbReference type="InterPro" id="IPR050174">
    <property type="entry name" value="Protocadherin/Cadherin-CA"/>
</dbReference>
<evidence type="ECO:0000313" key="7">
    <source>
        <dbReference type="EMBL" id="VDP69250.1"/>
    </source>
</evidence>
<keyword evidence="2" id="KW-0812">Transmembrane</keyword>
<dbReference type="InterPro" id="IPR015919">
    <property type="entry name" value="Cadherin-like_sf"/>
</dbReference>
<name>A0A183KWN6_9TREM</name>
<feature type="domain" description="Cadherin" evidence="6">
    <location>
        <begin position="29"/>
        <end position="73"/>
    </location>
</feature>
<protein>
    <submittedName>
        <fullName evidence="9">Cadherin domain-containing protein</fullName>
    </submittedName>
</protein>
<dbReference type="GO" id="GO:0005509">
    <property type="term" value="F:calcium ion binding"/>
    <property type="evidence" value="ECO:0007669"/>
    <property type="project" value="UniProtKB-UniRule"/>
</dbReference>
<dbReference type="EMBL" id="UZAK01042593">
    <property type="protein sequence ID" value="VDP69250.1"/>
    <property type="molecule type" value="Genomic_DNA"/>
</dbReference>
<dbReference type="GO" id="GO:0007156">
    <property type="term" value="P:homophilic cell adhesion via plasma membrane adhesion molecules"/>
    <property type="evidence" value="ECO:0007669"/>
    <property type="project" value="InterPro"/>
</dbReference>
<keyword evidence="3" id="KW-1133">Transmembrane helix</keyword>
<reference evidence="9" key="1">
    <citation type="submission" date="2016-06" db="UniProtKB">
        <authorList>
            <consortium name="WormBaseParasite"/>
        </authorList>
    </citation>
    <scope>IDENTIFICATION</scope>
</reference>
<dbReference type="AlphaFoldDB" id="A0A183KWN6"/>
<dbReference type="PROSITE" id="PS50268">
    <property type="entry name" value="CADHERIN_2"/>
    <property type="match status" value="1"/>
</dbReference>
<proteinExistence type="predicted"/>
<reference evidence="7 8" key="2">
    <citation type="submission" date="2018-11" db="EMBL/GenBank/DDBJ databases">
        <authorList>
            <consortium name="Pathogen Informatics"/>
        </authorList>
    </citation>
    <scope>NUCLEOTIDE SEQUENCE [LARGE SCALE GENOMIC DNA]</scope>
    <source>
        <strain evidence="7">Dakar</strain>
        <strain evidence="8">Dakar, Senegal</strain>
    </source>
</reference>
<evidence type="ECO:0000313" key="8">
    <source>
        <dbReference type="Proteomes" id="UP000279833"/>
    </source>
</evidence>
<keyword evidence="3" id="KW-0472">Membrane</keyword>
<evidence type="ECO:0000256" key="1">
    <source>
        <dbReference type="ARBA" id="ARBA00004167"/>
    </source>
</evidence>
<evidence type="ECO:0000313" key="9">
    <source>
        <dbReference type="WBParaSite" id="SCUD_0001948301-mRNA-1"/>
    </source>
</evidence>
<evidence type="ECO:0000256" key="2">
    <source>
        <dbReference type="ARBA" id="ARBA00022692"/>
    </source>
</evidence>
<dbReference type="Proteomes" id="UP000279833">
    <property type="component" value="Unassembled WGS sequence"/>
</dbReference>
<evidence type="ECO:0000256" key="5">
    <source>
        <dbReference type="PROSITE-ProRule" id="PRU00043"/>
    </source>
</evidence>
<evidence type="ECO:0000256" key="3">
    <source>
        <dbReference type="ARBA" id="ARBA00022989"/>
    </source>
</evidence>
<gene>
    <name evidence="7" type="ORF">SCUD_LOCUS19480</name>
</gene>
<comment type="subcellular location">
    <subcellularLocation>
        <location evidence="1">Membrane</location>
        <topology evidence="1">Single-pass membrane protein</topology>
    </subcellularLocation>
</comment>
<keyword evidence="4" id="KW-0325">Glycoprotein</keyword>
<evidence type="ECO:0000259" key="6">
    <source>
        <dbReference type="PROSITE" id="PS50268"/>
    </source>
</evidence>
<keyword evidence="5" id="KW-0106">Calcium</keyword>
<dbReference type="Gene3D" id="2.60.40.60">
    <property type="entry name" value="Cadherins"/>
    <property type="match status" value="2"/>
</dbReference>
<dbReference type="SUPFAM" id="SSF49313">
    <property type="entry name" value="Cadherin-like"/>
    <property type="match status" value="1"/>
</dbReference>
<sequence length="126" mass="14105">MKFVILKAYKVIDIGNNLSFVPNENINEKKIKRLLRVVFTPNVVAFDSGIPSLSTSTNVHIILDDINDCIPNFSQSEYNFTIVEDFMQNYTGPRIIGMVVATDCDIGLNSMLIYSLLDPGLPFEVS</sequence>
<dbReference type="PANTHER" id="PTHR24028">
    <property type="entry name" value="CADHERIN-87A"/>
    <property type="match status" value="1"/>
</dbReference>
<dbReference type="PANTHER" id="PTHR24028:SF328">
    <property type="entry name" value="CADHERIN-3"/>
    <property type="match status" value="1"/>
</dbReference>
<dbReference type="WBParaSite" id="SCUD_0001948301-mRNA-1">
    <property type="protein sequence ID" value="SCUD_0001948301-mRNA-1"/>
    <property type="gene ID" value="SCUD_0001948301"/>
</dbReference>
<dbReference type="InterPro" id="IPR002126">
    <property type="entry name" value="Cadherin-like_dom"/>
</dbReference>
<organism evidence="9">
    <name type="scientific">Schistosoma curassoni</name>
    <dbReference type="NCBI Taxonomy" id="6186"/>
    <lineage>
        <taxon>Eukaryota</taxon>
        <taxon>Metazoa</taxon>
        <taxon>Spiralia</taxon>
        <taxon>Lophotrochozoa</taxon>
        <taxon>Platyhelminthes</taxon>
        <taxon>Trematoda</taxon>
        <taxon>Digenea</taxon>
        <taxon>Strigeidida</taxon>
        <taxon>Schistosomatoidea</taxon>
        <taxon>Schistosomatidae</taxon>
        <taxon>Schistosoma</taxon>
    </lineage>
</organism>